<dbReference type="AlphaFoldDB" id="A0AA97F883"/>
<dbReference type="EC" id="6.3.2.10" evidence="10 11"/>
<dbReference type="Pfam" id="PF01225">
    <property type="entry name" value="Mur_ligase"/>
    <property type="match status" value="1"/>
</dbReference>
<keyword evidence="6 10" id="KW-0133">Cell shape</keyword>
<dbReference type="GO" id="GO:0071555">
    <property type="term" value="P:cell wall organization"/>
    <property type="evidence" value="ECO:0007669"/>
    <property type="project" value="UniProtKB-KW"/>
</dbReference>
<dbReference type="InterPro" id="IPR036565">
    <property type="entry name" value="Mur-like_cat_sf"/>
</dbReference>
<keyword evidence="1 10" id="KW-0963">Cytoplasm</keyword>
<evidence type="ECO:0000256" key="4">
    <source>
        <dbReference type="ARBA" id="ARBA00022741"/>
    </source>
</evidence>
<evidence type="ECO:0000259" key="14">
    <source>
        <dbReference type="Pfam" id="PF08245"/>
    </source>
</evidence>
<dbReference type="Gene3D" id="3.40.1390.10">
    <property type="entry name" value="MurE/MurF, N-terminal domain"/>
    <property type="match status" value="1"/>
</dbReference>
<comment type="caution">
    <text evidence="10">Lacks conserved residue(s) required for the propagation of feature annotation.</text>
</comment>
<dbReference type="GO" id="GO:0005524">
    <property type="term" value="F:ATP binding"/>
    <property type="evidence" value="ECO:0007669"/>
    <property type="project" value="UniProtKB-UniRule"/>
</dbReference>
<evidence type="ECO:0000256" key="8">
    <source>
        <dbReference type="ARBA" id="ARBA00023306"/>
    </source>
</evidence>
<evidence type="ECO:0000256" key="3">
    <source>
        <dbReference type="ARBA" id="ARBA00022618"/>
    </source>
</evidence>
<keyword evidence="7 10" id="KW-0573">Peptidoglycan synthesis</keyword>
<protein>
    <recommendedName>
        <fullName evidence="10 11">UDP-N-acetylmuramoyl-tripeptide--D-alanyl-D-alanine ligase</fullName>
        <ecNumber evidence="10 11">6.3.2.10</ecNumber>
    </recommendedName>
    <alternativeName>
        <fullName evidence="10">D-alanyl-D-alanine-adding enzyme</fullName>
    </alternativeName>
</protein>
<sequence>MNTIWTAAEIAEATGGTAHGDFAISGVAFDSREVGTGDLFIAMRGEQADGHGYIDGALENGAAGVISEKPLGDAPYVLVEDSFAALNALGHAARARTDATIIGVTGSAGKTGTKEALYLSLSRTPARNAHRSVKSYNNHVGVPLSLARMDPAVDYGVFEMGMNHAAELSALTRIVRPHIAIITTIGPAHIENFDDESGIAHAKAEIFEGLEPEGTAIIPIDNPHYPILRAKAETCASHILTFGSHEDADIRLIDAVPAMEGGTLVTARMLDRMLVYRVAEQGEHWVMNSLAVMAAVHAAGGDLALAGLAMSELPGLAGRGATHDLTLQGGAKVHLIDESYNANPASMAVTLKTFSENAAGRKVAVLGAMKELGERSEHYHAELVHPIIAAEVDHCILVGEELQILGKKLAEAVEYQGGFDHVADASAALDQLRAIMADGDTVLVKGSNSVNLGSVVRALTDGET</sequence>
<comment type="catalytic activity">
    <reaction evidence="10 11">
        <text>D-alanyl-D-alanine + UDP-N-acetyl-alpha-D-muramoyl-L-alanyl-gamma-D-glutamyl-meso-2,6-diaminopimelate + ATP = UDP-N-acetyl-alpha-D-muramoyl-L-alanyl-gamma-D-glutamyl-meso-2,6-diaminopimeloyl-D-alanyl-D-alanine + ADP + phosphate + H(+)</text>
        <dbReference type="Rhea" id="RHEA:28374"/>
        <dbReference type="ChEBI" id="CHEBI:15378"/>
        <dbReference type="ChEBI" id="CHEBI:30616"/>
        <dbReference type="ChEBI" id="CHEBI:43474"/>
        <dbReference type="ChEBI" id="CHEBI:57822"/>
        <dbReference type="ChEBI" id="CHEBI:61386"/>
        <dbReference type="ChEBI" id="CHEBI:83905"/>
        <dbReference type="ChEBI" id="CHEBI:456216"/>
        <dbReference type="EC" id="6.3.2.10"/>
    </reaction>
</comment>
<dbReference type="Pfam" id="PF08245">
    <property type="entry name" value="Mur_ligase_M"/>
    <property type="match status" value="1"/>
</dbReference>
<proteinExistence type="inferred from homology"/>
<dbReference type="SUPFAM" id="SSF53244">
    <property type="entry name" value="MurD-like peptide ligases, peptide-binding domain"/>
    <property type="match status" value="1"/>
</dbReference>
<evidence type="ECO:0000256" key="6">
    <source>
        <dbReference type="ARBA" id="ARBA00022960"/>
    </source>
</evidence>
<evidence type="ECO:0000259" key="13">
    <source>
        <dbReference type="Pfam" id="PF02875"/>
    </source>
</evidence>
<evidence type="ECO:0000313" key="15">
    <source>
        <dbReference type="EMBL" id="WOE76149.1"/>
    </source>
</evidence>
<feature type="domain" description="Mur ligase C-terminal" evidence="13">
    <location>
        <begin position="332"/>
        <end position="447"/>
    </location>
</feature>
<dbReference type="PANTHER" id="PTHR43024:SF1">
    <property type="entry name" value="UDP-N-ACETYLMURAMOYL-TRIPEPTIDE--D-ALANYL-D-ALANINE LIGASE"/>
    <property type="match status" value="1"/>
</dbReference>
<keyword evidence="5 10" id="KW-0067">ATP-binding</keyword>
<evidence type="ECO:0000259" key="12">
    <source>
        <dbReference type="Pfam" id="PF01225"/>
    </source>
</evidence>
<comment type="function">
    <text evidence="10 11">Involved in cell wall formation. Catalyzes the final step in the synthesis of UDP-N-acetylmuramoyl-pentapeptide, the precursor of murein.</text>
</comment>
<dbReference type="GO" id="GO:0005737">
    <property type="term" value="C:cytoplasm"/>
    <property type="evidence" value="ECO:0007669"/>
    <property type="project" value="UniProtKB-SubCell"/>
</dbReference>
<dbReference type="InterPro" id="IPR004101">
    <property type="entry name" value="Mur_ligase_C"/>
</dbReference>
<keyword evidence="9 10" id="KW-0961">Cell wall biogenesis/degradation</keyword>
<evidence type="ECO:0000313" key="16">
    <source>
        <dbReference type="Proteomes" id="UP001302429"/>
    </source>
</evidence>
<dbReference type="GO" id="GO:0009252">
    <property type="term" value="P:peptidoglycan biosynthetic process"/>
    <property type="evidence" value="ECO:0007669"/>
    <property type="project" value="UniProtKB-UniRule"/>
</dbReference>
<dbReference type="KEGG" id="acoa:RB602_05390"/>
<dbReference type="InterPro" id="IPR005863">
    <property type="entry name" value="UDP-N-AcMur_synth"/>
</dbReference>
<dbReference type="GO" id="GO:0047480">
    <property type="term" value="F:UDP-N-acetylmuramoyl-tripeptide-D-alanyl-D-alanine ligase activity"/>
    <property type="evidence" value="ECO:0007669"/>
    <property type="project" value="UniProtKB-UniRule"/>
</dbReference>
<evidence type="ECO:0000256" key="2">
    <source>
        <dbReference type="ARBA" id="ARBA00022598"/>
    </source>
</evidence>
<dbReference type="RefSeq" id="WP_317083643.1">
    <property type="nucleotide sequence ID" value="NZ_CP136594.1"/>
</dbReference>
<gene>
    <name evidence="10 15" type="primary">murF</name>
    <name evidence="15" type="ORF">RB602_05390</name>
</gene>
<dbReference type="GO" id="GO:0051301">
    <property type="term" value="P:cell division"/>
    <property type="evidence" value="ECO:0007669"/>
    <property type="project" value="UniProtKB-KW"/>
</dbReference>
<feature type="domain" description="Mur ligase central" evidence="14">
    <location>
        <begin position="104"/>
        <end position="296"/>
    </location>
</feature>
<dbReference type="InterPro" id="IPR013221">
    <property type="entry name" value="Mur_ligase_cen"/>
</dbReference>
<dbReference type="InterPro" id="IPR000713">
    <property type="entry name" value="Mur_ligase_N"/>
</dbReference>
<comment type="pathway">
    <text evidence="10 11">Cell wall biogenesis; peptidoglycan biosynthesis.</text>
</comment>
<keyword evidence="2 10" id="KW-0436">Ligase</keyword>
<evidence type="ECO:0000256" key="5">
    <source>
        <dbReference type="ARBA" id="ARBA00022840"/>
    </source>
</evidence>
<keyword evidence="16" id="KW-1185">Reference proteome</keyword>
<feature type="domain" description="Mur ligase N-terminal catalytic" evidence="12">
    <location>
        <begin position="24"/>
        <end position="71"/>
    </location>
</feature>
<dbReference type="InterPro" id="IPR036615">
    <property type="entry name" value="Mur_ligase_C_dom_sf"/>
</dbReference>
<organism evidence="15 16">
    <name type="scientific">Alterisphingorhabdus coralli</name>
    <dbReference type="NCBI Taxonomy" id="3071408"/>
    <lineage>
        <taxon>Bacteria</taxon>
        <taxon>Pseudomonadati</taxon>
        <taxon>Pseudomonadota</taxon>
        <taxon>Alphaproteobacteria</taxon>
        <taxon>Sphingomonadales</taxon>
        <taxon>Sphingomonadaceae</taxon>
        <taxon>Alterisphingorhabdus (ex Yan et al. 2024)</taxon>
    </lineage>
</organism>
<comment type="similarity">
    <text evidence="10">Belongs to the MurCDEF family. MurF subfamily.</text>
</comment>
<dbReference type="SUPFAM" id="SSF53623">
    <property type="entry name" value="MurD-like peptide ligases, catalytic domain"/>
    <property type="match status" value="1"/>
</dbReference>
<accession>A0AA97F883</accession>
<dbReference type="HAMAP" id="MF_02019">
    <property type="entry name" value="MurF"/>
    <property type="match status" value="1"/>
</dbReference>
<keyword evidence="4 10" id="KW-0547">Nucleotide-binding</keyword>
<dbReference type="NCBIfam" id="TIGR01143">
    <property type="entry name" value="murF"/>
    <property type="match status" value="1"/>
</dbReference>
<keyword evidence="8 10" id="KW-0131">Cell cycle</keyword>
<dbReference type="Gene3D" id="3.40.1190.10">
    <property type="entry name" value="Mur-like, catalytic domain"/>
    <property type="match status" value="1"/>
</dbReference>
<dbReference type="InterPro" id="IPR051046">
    <property type="entry name" value="MurCDEF_CellWall_CoF430Synth"/>
</dbReference>
<evidence type="ECO:0000256" key="10">
    <source>
        <dbReference type="HAMAP-Rule" id="MF_02019"/>
    </source>
</evidence>
<evidence type="ECO:0000256" key="11">
    <source>
        <dbReference type="RuleBase" id="RU004136"/>
    </source>
</evidence>
<dbReference type="Proteomes" id="UP001302429">
    <property type="component" value="Chromosome"/>
</dbReference>
<keyword evidence="3 10" id="KW-0132">Cell division</keyword>
<comment type="subcellular location">
    <subcellularLocation>
        <location evidence="10 11">Cytoplasm</location>
    </subcellularLocation>
</comment>
<dbReference type="SUPFAM" id="SSF63418">
    <property type="entry name" value="MurE/MurF N-terminal domain"/>
    <property type="match status" value="1"/>
</dbReference>
<evidence type="ECO:0000256" key="1">
    <source>
        <dbReference type="ARBA" id="ARBA00022490"/>
    </source>
</evidence>
<dbReference type="PANTHER" id="PTHR43024">
    <property type="entry name" value="UDP-N-ACETYLMURAMOYL-TRIPEPTIDE--D-ALANYL-D-ALANINE LIGASE"/>
    <property type="match status" value="1"/>
</dbReference>
<dbReference type="Gene3D" id="3.90.190.20">
    <property type="entry name" value="Mur ligase, C-terminal domain"/>
    <property type="match status" value="1"/>
</dbReference>
<dbReference type="Pfam" id="PF02875">
    <property type="entry name" value="Mur_ligase_C"/>
    <property type="match status" value="1"/>
</dbReference>
<dbReference type="GO" id="GO:0008360">
    <property type="term" value="P:regulation of cell shape"/>
    <property type="evidence" value="ECO:0007669"/>
    <property type="project" value="UniProtKB-KW"/>
</dbReference>
<dbReference type="InterPro" id="IPR035911">
    <property type="entry name" value="MurE/MurF_N"/>
</dbReference>
<dbReference type="EMBL" id="CP136594">
    <property type="protein sequence ID" value="WOE76149.1"/>
    <property type="molecule type" value="Genomic_DNA"/>
</dbReference>
<evidence type="ECO:0000256" key="7">
    <source>
        <dbReference type="ARBA" id="ARBA00022984"/>
    </source>
</evidence>
<name>A0AA97F883_9SPHN</name>
<evidence type="ECO:0000256" key="9">
    <source>
        <dbReference type="ARBA" id="ARBA00023316"/>
    </source>
</evidence>
<reference evidence="15 16" key="1">
    <citation type="submission" date="2023-10" db="EMBL/GenBank/DDBJ databases">
        <title>Complete genome sequence of a Sphingomonadaceae bacterium.</title>
        <authorList>
            <person name="Yan C."/>
        </authorList>
    </citation>
    <scope>NUCLEOTIDE SEQUENCE [LARGE SCALE GENOMIC DNA]</scope>
    <source>
        <strain evidence="15 16">SCSIO 66989</strain>
    </source>
</reference>